<sequence length="199" mass="21361">MQVFAHLPIVMSSASPSDVSAAAHDGAIRIRAATTADLPAIVAIYAHHVHTGTASFEIDPPDTAEMTRRYQTLRDAGMPYIVAEAAGGEVLGYAYAGPHRARPAYRHTVEDSIYLHTDAQGRGVGTLLLQALIAECQARGFKQMVAVVGGGHENAGSARLHARCGFREVGVLRAVGYKFGRWLDCLLMQRPLEDPPSSQ</sequence>
<dbReference type="EMBL" id="CAUDKV010000021">
    <property type="protein sequence ID" value="CAJ0890207.1"/>
    <property type="molecule type" value="Genomic_DNA"/>
</dbReference>
<evidence type="ECO:0000259" key="1">
    <source>
        <dbReference type="PROSITE" id="PS51186"/>
    </source>
</evidence>
<dbReference type="EMBL" id="CATVXE010000013">
    <property type="protein sequence ID" value="CAJ0687945.1"/>
    <property type="molecule type" value="Genomic_DNA"/>
</dbReference>
<dbReference type="SUPFAM" id="SSF55729">
    <property type="entry name" value="Acyl-CoA N-acyltransferases (Nat)"/>
    <property type="match status" value="1"/>
</dbReference>
<gene>
    <name evidence="2" type="primary">pitA_2</name>
    <name evidence="3" type="ORF">R77569_04040</name>
    <name evidence="2" type="ORF">R77591_03167</name>
</gene>
<dbReference type="InterPro" id="IPR000182">
    <property type="entry name" value="GNAT_dom"/>
</dbReference>
<evidence type="ECO:0000313" key="3">
    <source>
        <dbReference type="EMBL" id="CAJ0890207.1"/>
    </source>
</evidence>
<dbReference type="CDD" id="cd04301">
    <property type="entry name" value="NAT_SF"/>
    <property type="match status" value="1"/>
</dbReference>
<evidence type="ECO:0000313" key="4">
    <source>
        <dbReference type="Proteomes" id="UP001190002"/>
    </source>
</evidence>
<dbReference type="InterPro" id="IPR016181">
    <property type="entry name" value="Acyl_CoA_acyltransferase"/>
</dbReference>
<feature type="domain" description="N-acetyltransferase" evidence="1">
    <location>
        <begin position="28"/>
        <end position="193"/>
    </location>
</feature>
<protein>
    <submittedName>
        <fullName evidence="2">L-methionine sulfoximine/L-methionine sulfone acetyltransferase</fullName>
        <ecNumber evidence="2">2.3.1.-</ecNumber>
    </submittedName>
</protein>
<reference evidence="2 5" key="1">
    <citation type="submission" date="2023-07" db="EMBL/GenBank/DDBJ databases">
        <authorList>
            <person name="Peeters C."/>
        </authorList>
    </citation>
    <scope>NUCLEOTIDE SEQUENCE</scope>
    <source>
        <strain evidence="3 5">R-77569</strain>
        <strain evidence="2">R-77591</strain>
    </source>
</reference>
<dbReference type="Gene3D" id="3.40.630.30">
    <property type="match status" value="1"/>
</dbReference>
<evidence type="ECO:0000313" key="5">
    <source>
        <dbReference type="Proteomes" id="UP001190452"/>
    </source>
</evidence>
<dbReference type="EC" id="2.3.1.-" evidence="2"/>
<organism evidence="2 4">
    <name type="scientific">Ralstonia mannitolilytica</name>
    <dbReference type="NCBI Taxonomy" id="105219"/>
    <lineage>
        <taxon>Bacteria</taxon>
        <taxon>Pseudomonadati</taxon>
        <taxon>Pseudomonadota</taxon>
        <taxon>Betaproteobacteria</taxon>
        <taxon>Burkholderiales</taxon>
        <taxon>Burkholderiaceae</taxon>
        <taxon>Ralstonia</taxon>
    </lineage>
</organism>
<evidence type="ECO:0000313" key="2">
    <source>
        <dbReference type="EMBL" id="CAJ0687945.1"/>
    </source>
</evidence>
<keyword evidence="5" id="KW-1185">Reference proteome</keyword>
<keyword evidence="2" id="KW-0808">Transferase</keyword>
<name>A0AAD2ATT6_9RALS</name>
<dbReference type="Proteomes" id="UP001190002">
    <property type="component" value="Unassembled WGS sequence"/>
</dbReference>
<dbReference type="PANTHER" id="PTHR43072:SF8">
    <property type="entry name" value="ACYLTRANSFERASE FABY-RELATED"/>
    <property type="match status" value="1"/>
</dbReference>
<dbReference type="PROSITE" id="PS51186">
    <property type="entry name" value="GNAT"/>
    <property type="match status" value="1"/>
</dbReference>
<dbReference type="PANTHER" id="PTHR43072">
    <property type="entry name" value="N-ACETYLTRANSFERASE"/>
    <property type="match status" value="1"/>
</dbReference>
<dbReference type="AlphaFoldDB" id="A0AAD2ATT6"/>
<dbReference type="GO" id="GO:0016747">
    <property type="term" value="F:acyltransferase activity, transferring groups other than amino-acyl groups"/>
    <property type="evidence" value="ECO:0007669"/>
    <property type="project" value="InterPro"/>
</dbReference>
<proteinExistence type="predicted"/>
<keyword evidence="2" id="KW-0012">Acyltransferase</keyword>
<accession>A0AAD2ATT6</accession>
<dbReference type="Pfam" id="PF00583">
    <property type="entry name" value="Acetyltransf_1"/>
    <property type="match status" value="1"/>
</dbReference>
<dbReference type="Proteomes" id="UP001190452">
    <property type="component" value="Unassembled WGS sequence"/>
</dbReference>
<comment type="caution">
    <text evidence="2">The sequence shown here is derived from an EMBL/GenBank/DDBJ whole genome shotgun (WGS) entry which is preliminary data.</text>
</comment>